<organism evidence="2 3">
    <name type="scientific">Elysia crispata</name>
    <name type="common">lettuce slug</name>
    <dbReference type="NCBI Taxonomy" id="231223"/>
    <lineage>
        <taxon>Eukaryota</taxon>
        <taxon>Metazoa</taxon>
        <taxon>Spiralia</taxon>
        <taxon>Lophotrochozoa</taxon>
        <taxon>Mollusca</taxon>
        <taxon>Gastropoda</taxon>
        <taxon>Heterobranchia</taxon>
        <taxon>Euthyneura</taxon>
        <taxon>Panpulmonata</taxon>
        <taxon>Sacoglossa</taxon>
        <taxon>Placobranchoidea</taxon>
        <taxon>Plakobranchidae</taxon>
        <taxon>Elysia</taxon>
    </lineage>
</organism>
<feature type="region of interest" description="Disordered" evidence="1">
    <location>
        <begin position="29"/>
        <end position="57"/>
    </location>
</feature>
<evidence type="ECO:0000313" key="2">
    <source>
        <dbReference type="EMBL" id="KAK3791841.1"/>
    </source>
</evidence>
<name>A0AAE1AR84_9GAST</name>
<dbReference type="Proteomes" id="UP001283361">
    <property type="component" value="Unassembled WGS sequence"/>
</dbReference>
<gene>
    <name evidence="2" type="ORF">RRG08_026744</name>
</gene>
<proteinExistence type="predicted"/>
<keyword evidence="3" id="KW-1185">Reference proteome</keyword>
<evidence type="ECO:0000313" key="3">
    <source>
        <dbReference type="Proteomes" id="UP001283361"/>
    </source>
</evidence>
<protein>
    <submittedName>
        <fullName evidence="2">Uncharacterized protein</fullName>
    </submittedName>
</protein>
<accession>A0AAE1AR84</accession>
<dbReference type="AlphaFoldDB" id="A0AAE1AR84"/>
<sequence length="138" mass="14775">MEIDLKYASYRISGQAGRLSLAHGMAGLSHPRNGGEGEGLGTRTYRGPPSPLQSSWSDSDPLCVFVPRVKEIGVYPPGRRETKAAIVVSVYLSVGRTEQGTPGQARATLGGEETILTGRGKQPLIHNALFGAEVYRHT</sequence>
<evidence type="ECO:0000256" key="1">
    <source>
        <dbReference type="SAM" id="MobiDB-lite"/>
    </source>
</evidence>
<comment type="caution">
    <text evidence="2">The sequence shown here is derived from an EMBL/GenBank/DDBJ whole genome shotgun (WGS) entry which is preliminary data.</text>
</comment>
<reference evidence="2" key="1">
    <citation type="journal article" date="2023" name="G3 (Bethesda)">
        <title>A reference genome for the long-term kleptoplast-retaining sea slug Elysia crispata morphotype clarki.</title>
        <authorList>
            <person name="Eastman K.E."/>
            <person name="Pendleton A.L."/>
            <person name="Shaikh M.A."/>
            <person name="Suttiyut T."/>
            <person name="Ogas R."/>
            <person name="Tomko P."/>
            <person name="Gavelis G."/>
            <person name="Widhalm J.R."/>
            <person name="Wisecaver J.H."/>
        </authorList>
    </citation>
    <scope>NUCLEOTIDE SEQUENCE</scope>
    <source>
        <strain evidence="2">ECLA1</strain>
    </source>
</reference>
<dbReference type="EMBL" id="JAWDGP010001428">
    <property type="protein sequence ID" value="KAK3791841.1"/>
    <property type="molecule type" value="Genomic_DNA"/>
</dbReference>